<comment type="similarity">
    <text evidence="3">Belongs to the KhpA RNA-binding protein family.</text>
</comment>
<dbReference type="Pfam" id="PF13083">
    <property type="entry name" value="KH_KhpA-B"/>
    <property type="match status" value="1"/>
</dbReference>
<dbReference type="GO" id="GO:0003723">
    <property type="term" value="F:RNA binding"/>
    <property type="evidence" value="ECO:0007669"/>
    <property type="project" value="UniProtKB-UniRule"/>
</dbReference>
<dbReference type="PANTHER" id="PTHR34654:SF1">
    <property type="entry name" value="RNA-BINDING PROTEIN KHPA"/>
    <property type="match status" value="1"/>
</dbReference>
<sequence length="78" mass="8433">MEKDLIEYIAKSLVDDPAAVSVQETEGERGPVIQLQVAESDIGKVIGKYGRIAKALRTVLSASGGRSGKRYSLDILDR</sequence>
<dbReference type="GO" id="GO:0071555">
    <property type="term" value="P:cell wall organization"/>
    <property type="evidence" value="ECO:0007669"/>
    <property type="project" value="UniProtKB-KW"/>
</dbReference>
<keyword evidence="1 3" id="KW-0963">Cytoplasm</keyword>
<evidence type="ECO:0000256" key="3">
    <source>
        <dbReference type="HAMAP-Rule" id="MF_00088"/>
    </source>
</evidence>
<name>S3L2Q6_TREMA</name>
<dbReference type="InterPro" id="IPR020627">
    <property type="entry name" value="KhpA"/>
</dbReference>
<dbReference type="eggNOG" id="COG1837">
    <property type="taxonomic scope" value="Bacteria"/>
</dbReference>
<evidence type="ECO:0000313" key="5">
    <source>
        <dbReference type="Proteomes" id="UP000014541"/>
    </source>
</evidence>
<dbReference type="PATRIC" id="fig|1125699.3.peg.1412"/>
<comment type="caution">
    <text evidence="4">The sequence shown here is derived from an EMBL/GenBank/DDBJ whole genome shotgun (WGS) entry which is preliminary data.</text>
</comment>
<protein>
    <recommendedName>
        <fullName evidence="3">RNA-binding protein KhpA</fullName>
    </recommendedName>
    <alternativeName>
        <fullName evidence="3">KH-domain protein A</fullName>
    </alternativeName>
</protein>
<dbReference type="STRING" id="1125699.HMPREF9194_01399"/>
<dbReference type="PANTHER" id="PTHR34654">
    <property type="entry name" value="UPF0109 PROTEIN SCO5592"/>
    <property type="match status" value="1"/>
</dbReference>
<dbReference type="InterPro" id="IPR015946">
    <property type="entry name" value="KH_dom-like_a/b"/>
</dbReference>
<reference evidence="4 5" key="1">
    <citation type="submission" date="2013-04" db="EMBL/GenBank/DDBJ databases">
        <title>The Genome Sequence of Treponema maltophilum ATCC 51939.</title>
        <authorList>
            <consortium name="The Broad Institute Genomics Platform"/>
            <person name="Earl A."/>
            <person name="Ward D."/>
            <person name="Feldgarden M."/>
            <person name="Gevers D."/>
            <person name="Leonetti C."/>
            <person name="Blanton J.M."/>
            <person name="Dewhirst F.E."/>
            <person name="Izard J."/>
            <person name="Walker B."/>
            <person name="Young S."/>
            <person name="Zeng Q."/>
            <person name="Gargeya S."/>
            <person name="Fitzgerald M."/>
            <person name="Haas B."/>
            <person name="Abouelleil A."/>
            <person name="Allen A.W."/>
            <person name="Alvarado L."/>
            <person name="Arachchi H.M."/>
            <person name="Berlin A.M."/>
            <person name="Chapman S.B."/>
            <person name="Gainer-Dewar J."/>
            <person name="Goldberg J."/>
            <person name="Griggs A."/>
            <person name="Gujja S."/>
            <person name="Hansen M."/>
            <person name="Howarth C."/>
            <person name="Imamovic A."/>
            <person name="Ireland A."/>
            <person name="Larimer J."/>
            <person name="McCowan C."/>
            <person name="Murphy C."/>
            <person name="Pearson M."/>
            <person name="Poon T.W."/>
            <person name="Priest M."/>
            <person name="Roberts A."/>
            <person name="Saif S."/>
            <person name="Shea T."/>
            <person name="Sisk P."/>
            <person name="Sykes S."/>
            <person name="Wortman J."/>
            <person name="Nusbaum C."/>
            <person name="Birren B."/>
        </authorList>
    </citation>
    <scope>NUCLEOTIDE SEQUENCE [LARGE SCALE GENOMIC DNA]</scope>
    <source>
        <strain evidence="4 5">ATCC 51939</strain>
    </source>
</reference>
<dbReference type="GO" id="GO:0009252">
    <property type="term" value="P:peptidoglycan biosynthetic process"/>
    <property type="evidence" value="ECO:0007669"/>
    <property type="project" value="UniProtKB-UniRule"/>
</dbReference>
<dbReference type="EMBL" id="ATFF01000006">
    <property type="protein sequence ID" value="EPF31069.1"/>
    <property type="molecule type" value="Genomic_DNA"/>
</dbReference>
<organism evidence="4 5">
    <name type="scientific">Treponema maltophilum ATCC 51939</name>
    <dbReference type="NCBI Taxonomy" id="1125699"/>
    <lineage>
        <taxon>Bacteria</taxon>
        <taxon>Pseudomonadati</taxon>
        <taxon>Spirochaetota</taxon>
        <taxon>Spirochaetia</taxon>
        <taxon>Spirochaetales</taxon>
        <taxon>Treponemataceae</taxon>
        <taxon>Treponema</taxon>
    </lineage>
</organism>
<dbReference type="RefSeq" id="WP_016525680.1">
    <property type="nucleotide sequence ID" value="NZ_KE332518.1"/>
</dbReference>
<dbReference type="HOGENOM" id="CLU_132074_1_0_12"/>
<dbReference type="Proteomes" id="UP000014541">
    <property type="component" value="Unassembled WGS sequence"/>
</dbReference>
<accession>S3L2Q6</accession>
<dbReference type="SUPFAM" id="SSF54814">
    <property type="entry name" value="Prokaryotic type KH domain (KH-domain type II)"/>
    <property type="match status" value="1"/>
</dbReference>
<gene>
    <name evidence="3" type="primary">khpA</name>
    <name evidence="4" type="ORF">HMPREF9194_01399</name>
</gene>
<dbReference type="HAMAP" id="MF_00088">
    <property type="entry name" value="KhpA"/>
    <property type="match status" value="1"/>
</dbReference>
<evidence type="ECO:0000313" key="4">
    <source>
        <dbReference type="EMBL" id="EPF31069.1"/>
    </source>
</evidence>
<dbReference type="Gene3D" id="3.30.300.20">
    <property type="match status" value="1"/>
</dbReference>
<keyword evidence="3" id="KW-0143">Chaperone</keyword>
<dbReference type="GO" id="GO:0005737">
    <property type="term" value="C:cytoplasm"/>
    <property type="evidence" value="ECO:0007669"/>
    <property type="project" value="UniProtKB-SubCell"/>
</dbReference>
<comment type="subcellular location">
    <subcellularLocation>
        <location evidence="3">Cytoplasm</location>
    </subcellularLocation>
</comment>
<dbReference type="OrthoDB" id="9812389at2"/>
<keyword evidence="3" id="KW-0961">Cell wall biogenesis/degradation</keyword>
<keyword evidence="2 3" id="KW-0694">RNA-binding</keyword>
<keyword evidence="5" id="KW-1185">Reference proteome</keyword>
<comment type="subunit">
    <text evidence="3">Forms a complex with KhpB.</text>
</comment>
<dbReference type="GO" id="GO:0008360">
    <property type="term" value="P:regulation of cell shape"/>
    <property type="evidence" value="ECO:0007669"/>
    <property type="project" value="UniProtKB-KW"/>
</dbReference>
<evidence type="ECO:0000256" key="2">
    <source>
        <dbReference type="ARBA" id="ARBA00022884"/>
    </source>
</evidence>
<dbReference type="InterPro" id="IPR009019">
    <property type="entry name" value="KH_sf_prok-type"/>
</dbReference>
<comment type="function">
    <text evidence="3">A probable RNA chaperone. Forms a complex with KhpB which binds to cellular RNA and controls its expression. Plays a role in peptidoglycan (PG) homeostasis and cell length regulation.</text>
</comment>
<keyword evidence="3" id="KW-0133">Cell shape</keyword>
<dbReference type="CDD" id="cd22533">
    <property type="entry name" value="KH-II_YlqC-like"/>
    <property type="match status" value="1"/>
</dbReference>
<dbReference type="AlphaFoldDB" id="S3L2Q6"/>
<proteinExistence type="inferred from homology"/>
<evidence type="ECO:0000256" key="1">
    <source>
        <dbReference type="ARBA" id="ARBA00022490"/>
    </source>
</evidence>